<gene>
    <name evidence="10" type="ORF">PT974_03110</name>
</gene>
<evidence type="ECO:0000256" key="5">
    <source>
        <dbReference type="ARBA" id="ARBA00023002"/>
    </source>
</evidence>
<dbReference type="GO" id="GO:0004601">
    <property type="term" value="F:peroxidase activity"/>
    <property type="evidence" value="ECO:0007669"/>
    <property type="project" value="UniProtKB-KW"/>
</dbReference>
<evidence type="ECO:0000313" key="11">
    <source>
        <dbReference type="Proteomes" id="UP001338125"/>
    </source>
</evidence>
<organism evidence="10 11">
    <name type="scientific">Cladobotryum mycophilum</name>
    <dbReference type="NCBI Taxonomy" id="491253"/>
    <lineage>
        <taxon>Eukaryota</taxon>
        <taxon>Fungi</taxon>
        <taxon>Dikarya</taxon>
        <taxon>Ascomycota</taxon>
        <taxon>Pezizomycotina</taxon>
        <taxon>Sordariomycetes</taxon>
        <taxon>Hypocreomycetidae</taxon>
        <taxon>Hypocreales</taxon>
        <taxon>Hypocreaceae</taxon>
        <taxon>Cladobotryum</taxon>
    </lineage>
</organism>
<proteinExistence type="inferred from homology"/>
<evidence type="ECO:0000313" key="10">
    <source>
        <dbReference type="EMBL" id="KAK5994727.1"/>
    </source>
</evidence>
<evidence type="ECO:0000256" key="3">
    <source>
        <dbReference type="ARBA" id="ARBA00022617"/>
    </source>
</evidence>
<evidence type="ECO:0000256" key="6">
    <source>
        <dbReference type="ARBA" id="ARBA00023004"/>
    </source>
</evidence>
<feature type="signal peptide" evidence="8">
    <location>
        <begin position="1"/>
        <end position="19"/>
    </location>
</feature>
<protein>
    <submittedName>
        <fullName evidence="10">Peroxidase stcC</fullName>
    </submittedName>
</protein>
<dbReference type="Proteomes" id="UP001338125">
    <property type="component" value="Unassembled WGS sequence"/>
</dbReference>
<dbReference type="PROSITE" id="PS51405">
    <property type="entry name" value="HEME_HALOPEROXIDASE"/>
    <property type="match status" value="1"/>
</dbReference>
<dbReference type="PANTHER" id="PTHR33577">
    <property type="entry name" value="STERIGMATOCYSTIN BIOSYNTHESIS PEROXIDASE STCC-RELATED"/>
    <property type="match status" value="1"/>
</dbReference>
<evidence type="ECO:0000256" key="7">
    <source>
        <dbReference type="ARBA" id="ARBA00025795"/>
    </source>
</evidence>
<dbReference type="SUPFAM" id="SSF47571">
    <property type="entry name" value="Cloroperoxidase"/>
    <property type="match status" value="1"/>
</dbReference>
<keyword evidence="11" id="KW-1185">Reference proteome</keyword>
<feature type="chain" id="PRO_5046972987" evidence="8">
    <location>
        <begin position="20"/>
        <end position="281"/>
    </location>
</feature>
<dbReference type="PANTHER" id="PTHR33577:SF9">
    <property type="entry name" value="PEROXIDASE STCC"/>
    <property type="match status" value="1"/>
</dbReference>
<keyword evidence="2 10" id="KW-0575">Peroxidase</keyword>
<evidence type="ECO:0000256" key="4">
    <source>
        <dbReference type="ARBA" id="ARBA00022723"/>
    </source>
</evidence>
<dbReference type="Gene3D" id="1.10.489.10">
    <property type="entry name" value="Chloroperoxidase-like"/>
    <property type="match status" value="1"/>
</dbReference>
<dbReference type="Pfam" id="PF01328">
    <property type="entry name" value="Peroxidase_2"/>
    <property type="match status" value="1"/>
</dbReference>
<keyword evidence="5" id="KW-0560">Oxidoreductase</keyword>
<evidence type="ECO:0000256" key="2">
    <source>
        <dbReference type="ARBA" id="ARBA00022559"/>
    </source>
</evidence>
<comment type="cofactor">
    <cofactor evidence="1">
        <name>heme b</name>
        <dbReference type="ChEBI" id="CHEBI:60344"/>
    </cofactor>
</comment>
<comment type="similarity">
    <text evidence="7">Belongs to the chloroperoxidase family.</text>
</comment>
<evidence type="ECO:0000256" key="1">
    <source>
        <dbReference type="ARBA" id="ARBA00001970"/>
    </source>
</evidence>
<dbReference type="InterPro" id="IPR036851">
    <property type="entry name" value="Chloroperoxidase-like_sf"/>
</dbReference>
<keyword evidence="4" id="KW-0479">Metal-binding</keyword>
<name>A0ABR0SS13_9HYPO</name>
<keyword evidence="3" id="KW-0349">Heme</keyword>
<sequence length="281" mass="30233">MKFSYSLAVISSLSSVGVALPQLPGLPIHLPPIFNPNDPRFDQWQPAGPNDSRSPCPGLNSLANHGFLPRNGRNVTAVDIIRGIYQGLGASPEIGVITGVAEVIKAYRLAAFDLEELANHGFIEHDCSMSREDLEIGNNNDFNASIWSLPLQALMKHDVITPQAIGEARSARDLYVFAHNPKQQCGARAIAVGAFENGLLLTSLGGRPNPILINNVVNVVAMGLESLVSQPRLMEVMGNTVMKSPADLLAEVFPIKNYDLSYIASVVNLAGFPSLDLSKLL</sequence>
<accession>A0ABR0SS13</accession>
<dbReference type="InterPro" id="IPR000028">
    <property type="entry name" value="Chloroperoxidase"/>
</dbReference>
<evidence type="ECO:0000259" key="9">
    <source>
        <dbReference type="PROSITE" id="PS51405"/>
    </source>
</evidence>
<keyword evidence="6" id="KW-0408">Iron</keyword>
<feature type="domain" description="Heme haloperoxidase family profile" evidence="9">
    <location>
        <begin position="40"/>
        <end position="279"/>
    </location>
</feature>
<evidence type="ECO:0000256" key="8">
    <source>
        <dbReference type="SAM" id="SignalP"/>
    </source>
</evidence>
<keyword evidence="8" id="KW-0732">Signal</keyword>
<dbReference type="EMBL" id="JAVFKD010000004">
    <property type="protein sequence ID" value="KAK5994727.1"/>
    <property type="molecule type" value="Genomic_DNA"/>
</dbReference>
<reference evidence="10 11" key="1">
    <citation type="submission" date="2024-01" db="EMBL/GenBank/DDBJ databases">
        <title>Complete genome of Cladobotryum mycophilum ATHUM6906.</title>
        <authorList>
            <person name="Christinaki A.C."/>
            <person name="Myridakis A.I."/>
            <person name="Kouvelis V.N."/>
        </authorList>
    </citation>
    <scope>NUCLEOTIDE SEQUENCE [LARGE SCALE GENOMIC DNA]</scope>
    <source>
        <strain evidence="10 11">ATHUM6906</strain>
    </source>
</reference>
<comment type="caution">
    <text evidence="10">The sequence shown here is derived from an EMBL/GenBank/DDBJ whole genome shotgun (WGS) entry which is preliminary data.</text>
</comment>